<reference evidence="3 4" key="1">
    <citation type="journal article" date="2023" name="Int. J. Syst. Evol. Microbiol.">
        <title>Lactiplantibacillus brownii sp. nov., a novel psychrotolerant species isolated from sauerkraut.</title>
        <authorList>
            <person name="Heng Y.C."/>
            <person name="Silvaraju S."/>
            <person name="Lee J.K.Y."/>
            <person name="Kittelmann S."/>
        </authorList>
    </citation>
    <scope>NUCLEOTIDE SEQUENCE [LARGE SCALE GENOMIC DNA]</scope>
    <source>
        <strain evidence="3 4">WILCCON 0030</strain>
    </source>
</reference>
<feature type="domain" description="Elongation factor G-binding protein N-terminal" evidence="1">
    <location>
        <begin position="4"/>
        <end position="87"/>
    </location>
</feature>
<evidence type="ECO:0000259" key="1">
    <source>
        <dbReference type="Pfam" id="PF07299"/>
    </source>
</evidence>
<evidence type="ECO:0000259" key="2">
    <source>
        <dbReference type="Pfam" id="PF16571"/>
    </source>
</evidence>
<gene>
    <name evidence="3" type="ORF">RA086_00205</name>
</gene>
<organism evidence="3 4">
    <name type="scientific">Lactiplantibacillus brownii</name>
    <dbReference type="NCBI Taxonomy" id="3069269"/>
    <lineage>
        <taxon>Bacteria</taxon>
        <taxon>Bacillati</taxon>
        <taxon>Bacillota</taxon>
        <taxon>Bacilli</taxon>
        <taxon>Lactobacillales</taxon>
        <taxon>Lactobacillaceae</taxon>
        <taxon>Lactiplantibacillus</taxon>
    </lineage>
</organism>
<dbReference type="InterPro" id="IPR038344">
    <property type="entry name" value="EF-G_N_sf"/>
</dbReference>
<sequence length="219" mass="24631">MKTTITTYEYSYITQQVNNLTSAYLAVNDAQIRLAIRAKTIAQITPLLPSESLDAQQFLTGLATDRLSRTAATKLLELLVPLVEPFPTLSTKQLSKIFRKVKKLKQPEWANLQLHELTYLGWNDGGNQKKYLVAPFEDRLIGIQGEFSPQTIKGVCAICQTIGNVALFLSTTKSSGLGTYTKKGNYICRDSNQCNRQLTNLETLTEFLTVVQPQRRNRK</sequence>
<dbReference type="CDD" id="cd16342">
    <property type="entry name" value="FusC_FusB"/>
    <property type="match status" value="1"/>
</dbReference>
<dbReference type="InterPro" id="IPR032330">
    <property type="entry name" value="EF-G-binding_C"/>
</dbReference>
<keyword evidence="4" id="KW-1185">Reference proteome</keyword>
<evidence type="ECO:0000313" key="4">
    <source>
        <dbReference type="Proteomes" id="UP001227831"/>
    </source>
</evidence>
<protein>
    <submittedName>
        <fullName evidence="3">FusB/FusC family EF-G-binding protein</fullName>
    </submittedName>
</protein>
<evidence type="ECO:0000313" key="3">
    <source>
        <dbReference type="EMBL" id="MDQ7936070.1"/>
    </source>
</evidence>
<dbReference type="Proteomes" id="UP001227831">
    <property type="component" value="Unassembled WGS sequence"/>
</dbReference>
<dbReference type="RefSeq" id="WP_308701918.1">
    <property type="nucleotide sequence ID" value="NZ_AP027463.1"/>
</dbReference>
<comment type="caution">
    <text evidence="3">The sequence shown here is derived from an EMBL/GenBank/DDBJ whole genome shotgun (WGS) entry which is preliminary data.</text>
</comment>
<dbReference type="Pfam" id="PF16571">
    <property type="entry name" value="FBP_C"/>
    <property type="match status" value="1"/>
</dbReference>
<proteinExistence type="predicted"/>
<dbReference type="EMBL" id="JAVCWF010000001">
    <property type="protein sequence ID" value="MDQ7936070.1"/>
    <property type="molecule type" value="Genomic_DNA"/>
</dbReference>
<dbReference type="InterPro" id="IPR010841">
    <property type="entry name" value="EF-G-binding_N"/>
</dbReference>
<dbReference type="Pfam" id="PF07299">
    <property type="entry name" value="EF-G-binding_N"/>
    <property type="match status" value="1"/>
</dbReference>
<accession>A0ABU1A4Y4</accession>
<feature type="domain" description="Elongation factor G-binding protein C-terminal treble-clef zinc-finger" evidence="2">
    <location>
        <begin position="99"/>
        <end position="202"/>
    </location>
</feature>
<name>A0ABU1A4Y4_9LACO</name>
<dbReference type="Gene3D" id="1.20.1280.250">
    <property type="match status" value="1"/>
</dbReference>